<dbReference type="PANTHER" id="PTHR31834:SF1">
    <property type="entry name" value="INITIATION-SPECIFIC ALPHA-1,6-MANNOSYLTRANSFERASE"/>
    <property type="match status" value="1"/>
</dbReference>
<dbReference type="AlphaFoldDB" id="A0A9P8Q3K3"/>
<dbReference type="InterPro" id="IPR029044">
    <property type="entry name" value="Nucleotide-diphossugar_trans"/>
</dbReference>
<dbReference type="PANTHER" id="PTHR31834">
    <property type="entry name" value="INITIATION-SPECIFIC ALPHA-1,6-MANNOSYLTRANSFERASE"/>
    <property type="match status" value="1"/>
</dbReference>
<dbReference type="Pfam" id="PF04488">
    <property type="entry name" value="Gly_transf_sug"/>
    <property type="match status" value="1"/>
</dbReference>
<comment type="caution">
    <text evidence="2">The sequence shown here is derived from an EMBL/GenBank/DDBJ whole genome shotgun (WGS) entry which is preliminary data.</text>
</comment>
<evidence type="ECO:0000313" key="3">
    <source>
        <dbReference type="Proteomes" id="UP000774326"/>
    </source>
</evidence>
<dbReference type="Proteomes" id="UP000774326">
    <property type="component" value="Unassembled WGS sequence"/>
</dbReference>
<dbReference type="EMBL" id="JAEUBG010003034">
    <property type="protein sequence ID" value="KAH3683623.1"/>
    <property type="molecule type" value="Genomic_DNA"/>
</dbReference>
<keyword evidence="3" id="KW-1185">Reference proteome</keyword>
<protein>
    <recommendedName>
        <fullName evidence="4">Initiation-specific alpha-1,6-mannosyltransferase</fullName>
    </recommendedName>
</protein>
<dbReference type="InterPro" id="IPR007577">
    <property type="entry name" value="GlycoTrfase_DXD_sugar-bd_CS"/>
</dbReference>
<dbReference type="GO" id="GO:0006487">
    <property type="term" value="P:protein N-linked glycosylation"/>
    <property type="evidence" value="ECO:0007669"/>
    <property type="project" value="TreeGrafter"/>
</dbReference>
<reference evidence="2" key="1">
    <citation type="journal article" date="2021" name="Open Biol.">
        <title>Shared evolutionary footprints suggest mitochondrial oxidative damage underlies multiple complex I losses in fungi.</title>
        <authorList>
            <person name="Schikora-Tamarit M.A."/>
            <person name="Marcet-Houben M."/>
            <person name="Nosek J."/>
            <person name="Gabaldon T."/>
        </authorList>
    </citation>
    <scope>NUCLEOTIDE SEQUENCE</scope>
    <source>
        <strain evidence="2">CBS2887</strain>
    </source>
</reference>
<accession>A0A9P8Q3K3</accession>
<name>A0A9P8Q3K3_WICPI</name>
<dbReference type="OrthoDB" id="409543at2759"/>
<comment type="similarity">
    <text evidence="1">Belongs to the glycosyltransferase 32 family.</text>
</comment>
<dbReference type="SUPFAM" id="SSF53448">
    <property type="entry name" value="Nucleotide-diphospho-sugar transferases"/>
    <property type="match status" value="1"/>
</dbReference>
<dbReference type="GO" id="GO:0000009">
    <property type="term" value="F:alpha-1,6-mannosyltransferase activity"/>
    <property type="evidence" value="ECO:0007669"/>
    <property type="project" value="InterPro"/>
</dbReference>
<proteinExistence type="inferred from homology"/>
<dbReference type="InterPro" id="IPR039367">
    <property type="entry name" value="Och1-like"/>
</dbReference>
<sequence>MSDYIPLFKGWIARPPVQRLAPYKKAIFTAAILMTLAIITISTNQHEAIISALPTVTISRNKPAVTPDSTEEVQEQKHVGSKAMFPKFSLSEEQFQPVQTEIEIDGQIQTETKLQSPFTADTNAPKFSLSDSDIDRVLELPLMERLDLFFPYKTSTEPLDKNIIQKHTTSEWEKIGRDIQGFMTTWREPNLEQGFQHLIFDDSMALRSILKELSLVFPEIVETFYNFPKNILRYDFFRYIALMVYGGTYSDTDTRMLKPFSEWPVYQEQFLGFPNSIGAVIGIENECDCVTWPGVVARRIQFCQWTIQAKKHHPLMKFLINRIVHLMQNNYNVNTKVFSVRGKEYDFKEDPGKYYDGVMELTGPGVFTDSVFMYLNSLDTETFEMVNPNNMEEIYSKLRVPKPESLEYSKVYEPEKNPNVGWENFTSIIDPVVLNRDLAIAPRSWFNKNSEDVDRNLVQHMYYGSWKSSPVKRQELLAELE</sequence>
<evidence type="ECO:0000256" key="1">
    <source>
        <dbReference type="ARBA" id="ARBA00009003"/>
    </source>
</evidence>
<dbReference type="Gene3D" id="3.90.550.20">
    <property type="match status" value="1"/>
</dbReference>
<evidence type="ECO:0008006" key="4">
    <source>
        <dbReference type="Google" id="ProtNLM"/>
    </source>
</evidence>
<evidence type="ECO:0000313" key="2">
    <source>
        <dbReference type="EMBL" id="KAH3683623.1"/>
    </source>
</evidence>
<gene>
    <name evidence="2" type="ORF">WICPIJ_005405</name>
</gene>
<organism evidence="2 3">
    <name type="scientific">Wickerhamomyces pijperi</name>
    <name type="common">Yeast</name>
    <name type="synonym">Pichia pijperi</name>
    <dbReference type="NCBI Taxonomy" id="599730"/>
    <lineage>
        <taxon>Eukaryota</taxon>
        <taxon>Fungi</taxon>
        <taxon>Dikarya</taxon>
        <taxon>Ascomycota</taxon>
        <taxon>Saccharomycotina</taxon>
        <taxon>Saccharomycetes</taxon>
        <taxon>Phaffomycetales</taxon>
        <taxon>Wickerhamomycetaceae</taxon>
        <taxon>Wickerhamomyces</taxon>
    </lineage>
</organism>
<dbReference type="GO" id="GO:0000136">
    <property type="term" value="C:mannan polymerase complex"/>
    <property type="evidence" value="ECO:0007669"/>
    <property type="project" value="TreeGrafter"/>
</dbReference>
<reference evidence="2" key="2">
    <citation type="submission" date="2021-01" db="EMBL/GenBank/DDBJ databases">
        <authorList>
            <person name="Schikora-Tamarit M.A."/>
        </authorList>
    </citation>
    <scope>NUCLEOTIDE SEQUENCE</scope>
    <source>
        <strain evidence="2">CBS2887</strain>
    </source>
</reference>